<dbReference type="EMBL" id="JRTT01000002">
    <property type="protein sequence ID" value="KHD78959.1"/>
    <property type="molecule type" value="Genomic_DNA"/>
</dbReference>
<evidence type="ECO:0000256" key="1">
    <source>
        <dbReference type="SAM" id="MobiDB-lite"/>
    </source>
</evidence>
<accession>A0A0A6UX13</accession>
<keyword evidence="3" id="KW-1185">Reference proteome</keyword>
<evidence type="ECO:0000313" key="2">
    <source>
        <dbReference type="EMBL" id="KHD78959.1"/>
    </source>
</evidence>
<dbReference type="eggNOG" id="ENOG502ZHDB">
    <property type="taxonomic scope" value="Bacteria"/>
</dbReference>
<organism evidence="2 3">
    <name type="scientific">Actinoplanes utahensis</name>
    <dbReference type="NCBI Taxonomy" id="1869"/>
    <lineage>
        <taxon>Bacteria</taxon>
        <taxon>Bacillati</taxon>
        <taxon>Actinomycetota</taxon>
        <taxon>Actinomycetes</taxon>
        <taxon>Micromonosporales</taxon>
        <taxon>Micromonosporaceae</taxon>
        <taxon>Actinoplanes</taxon>
    </lineage>
</organism>
<dbReference type="STRING" id="1869.MB27_02425"/>
<dbReference type="Proteomes" id="UP000054537">
    <property type="component" value="Unassembled WGS sequence"/>
</dbReference>
<dbReference type="RefSeq" id="WP_043522079.1">
    <property type="nucleotide sequence ID" value="NZ_BAABKU010000001.1"/>
</dbReference>
<proteinExistence type="predicted"/>
<feature type="region of interest" description="Disordered" evidence="1">
    <location>
        <begin position="121"/>
        <end position="158"/>
    </location>
</feature>
<comment type="caution">
    <text evidence="2">The sequence shown here is derived from an EMBL/GenBank/DDBJ whole genome shotgun (WGS) entry which is preliminary data.</text>
</comment>
<name>A0A0A6UX13_ACTUT</name>
<dbReference type="AlphaFoldDB" id="A0A0A6UX13"/>
<reference evidence="2 3" key="1">
    <citation type="submission" date="2014-10" db="EMBL/GenBank/DDBJ databases">
        <title>Draft genome sequence of Actinoplanes utahensis NRRL 12052.</title>
        <authorList>
            <person name="Velasco-Bucheli B."/>
            <person name="del Cerro C."/>
            <person name="Hormigo D."/>
            <person name="Garcia J.L."/>
            <person name="Acebal C."/>
            <person name="Arroyo M."/>
            <person name="de la Mata I."/>
        </authorList>
    </citation>
    <scope>NUCLEOTIDE SEQUENCE [LARGE SCALE GENOMIC DNA]</scope>
    <source>
        <strain evidence="2 3">NRRL 12052</strain>
    </source>
</reference>
<evidence type="ECO:0000313" key="3">
    <source>
        <dbReference type="Proteomes" id="UP000054537"/>
    </source>
</evidence>
<sequence length="158" mass="17047">MADDVTGGDLYVLWRLGEVHLPRIADVFYDANRMLGGNATGSTSRAFRPNEAAYPGSSFLTSSVGAAWEELRVEMQLMMEQLGTTVLDTGRGVMNAAYAFEEADQANADLLNDYLRDPAKHNADDPLANPPAGWATDYPGMPYGSWASTPADQQGEAP</sequence>
<protein>
    <submittedName>
        <fullName evidence="2">Uncharacterized protein</fullName>
    </submittedName>
</protein>
<gene>
    <name evidence="2" type="ORF">MB27_02425</name>
</gene>